<keyword evidence="11" id="KW-1185">Reference proteome</keyword>
<dbReference type="EC" id="2.3.1.82" evidence="2"/>
<proteinExistence type="predicted"/>
<dbReference type="GO" id="GO:0046677">
    <property type="term" value="P:response to antibiotic"/>
    <property type="evidence" value="ECO:0007669"/>
    <property type="project" value="UniProtKB-KW"/>
</dbReference>
<evidence type="ECO:0000259" key="9">
    <source>
        <dbReference type="PROSITE" id="PS51186"/>
    </source>
</evidence>
<dbReference type="Gene3D" id="3.40.630.30">
    <property type="match status" value="1"/>
</dbReference>
<keyword evidence="5" id="KW-0046">Antibiotic resistance</keyword>
<evidence type="ECO:0000256" key="1">
    <source>
        <dbReference type="ARBA" id="ARBA00011738"/>
    </source>
</evidence>
<evidence type="ECO:0000256" key="2">
    <source>
        <dbReference type="ARBA" id="ARBA00012888"/>
    </source>
</evidence>
<dbReference type="PANTHER" id="PTHR43072">
    <property type="entry name" value="N-ACETYLTRANSFERASE"/>
    <property type="match status" value="1"/>
</dbReference>
<evidence type="ECO:0000256" key="5">
    <source>
        <dbReference type="ARBA" id="ARBA00023251"/>
    </source>
</evidence>
<evidence type="ECO:0000256" key="4">
    <source>
        <dbReference type="ARBA" id="ARBA00022679"/>
    </source>
</evidence>
<protein>
    <recommendedName>
        <fullName evidence="3">Aminoglycoside N(6')-acetyltransferase type 1</fullName>
        <ecNumber evidence="2">2.3.1.82</ecNumber>
    </recommendedName>
    <alternativeName>
        <fullName evidence="7">Aminoglycoside resistance protein</fullName>
    </alternativeName>
</protein>
<dbReference type="EMBL" id="SNWP01000010">
    <property type="protein sequence ID" value="TDO29220.1"/>
    <property type="molecule type" value="Genomic_DNA"/>
</dbReference>
<dbReference type="PIRSF" id="PIRSF000452">
    <property type="entry name" value="6-N-acetyltransf"/>
    <property type="match status" value="1"/>
</dbReference>
<dbReference type="InterPro" id="IPR024170">
    <property type="entry name" value="Aminoglycoside_N6-AcTrfrase"/>
</dbReference>
<dbReference type="InterPro" id="IPR016181">
    <property type="entry name" value="Acyl_CoA_acyltransferase"/>
</dbReference>
<dbReference type="NCBIfam" id="NF043067">
    <property type="entry name" value="AAC_6p_group_E"/>
    <property type="match status" value="1"/>
</dbReference>
<dbReference type="Pfam" id="PF00583">
    <property type="entry name" value="Acetyltransf_1"/>
    <property type="match status" value="1"/>
</dbReference>
<dbReference type="GO" id="GO:0047663">
    <property type="term" value="F:aminoglycoside 6'-N-acetyltransferase activity"/>
    <property type="evidence" value="ECO:0007669"/>
    <property type="project" value="UniProtKB-EC"/>
</dbReference>
<dbReference type="SUPFAM" id="SSF55729">
    <property type="entry name" value="Acyl-CoA N-acyltransferases (Nat)"/>
    <property type="match status" value="1"/>
</dbReference>
<evidence type="ECO:0000256" key="7">
    <source>
        <dbReference type="ARBA" id="ARBA00029660"/>
    </source>
</evidence>
<dbReference type="RefSeq" id="WP_133473823.1">
    <property type="nucleotide sequence ID" value="NZ_SNWP01000010.1"/>
</dbReference>
<evidence type="ECO:0000256" key="8">
    <source>
        <dbReference type="ARBA" id="ARBA00048923"/>
    </source>
</evidence>
<evidence type="ECO:0000256" key="3">
    <source>
        <dbReference type="ARBA" id="ARBA00017677"/>
    </source>
</evidence>
<feature type="domain" description="N-acetyltransferase" evidence="9">
    <location>
        <begin position="2"/>
        <end position="146"/>
    </location>
</feature>
<organism evidence="10 11">
    <name type="scientific">Sediminibacterium goheungense</name>
    <dbReference type="NCBI Taxonomy" id="1086393"/>
    <lineage>
        <taxon>Bacteria</taxon>
        <taxon>Pseudomonadati</taxon>
        <taxon>Bacteroidota</taxon>
        <taxon>Chitinophagia</taxon>
        <taxon>Chitinophagales</taxon>
        <taxon>Chitinophagaceae</taxon>
        <taxon>Sediminibacterium</taxon>
    </lineage>
</organism>
<keyword evidence="6" id="KW-0012">Acyltransferase</keyword>
<keyword evidence="4 10" id="KW-0808">Transferase</keyword>
<comment type="catalytic activity">
    <reaction evidence="8">
        <text>kanamycin B + acetyl-CoA = N(6')-acetylkanamycin B + CoA + H(+)</text>
        <dbReference type="Rhea" id="RHEA:16449"/>
        <dbReference type="ChEBI" id="CHEBI:15378"/>
        <dbReference type="ChEBI" id="CHEBI:57287"/>
        <dbReference type="ChEBI" id="CHEBI:57288"/>
        <dbReference type="ChEBI" id="CHEBI:58390"/>
        <dbReference type="ChEBI" id="CHEBI:58549"/>
        <dbReference type="EC" id="2.3.1.82"/>
    </reaction>
</comment>
<name>A0A4R6J1T0_9BACT</name>
<dbReference type="PROSITE" id="PS51186">
    <property type="entry name" value="GNAT"/>
    <property type="match status" value="1"/>
</dbReference>
<dbReference type="InterPro" id="IPR000182">
    <property type="entry name" value="GNAT_dom"/>
</dbReference>
<accession>A0A4R6J1T0</accession>
<evidence type="ECO:0000313" key="11">
    <source>
        <dbReference type="Proteomes" id="UP000295741"/>
    </source>
</evidence>
<reference evidence="10 11" key="1">
    <citation type="submission" date="2019-03" db="EMBL/GenBank/DDBJ databases">
        <title>Genomic Encyclopedia of Archaeal and Bacterial Type Strains, Phase II (KMG-II): from individual species to whole genera.</title>
        <authorList>
            <person name="Goeker M."/>
        </authorList>
    </citation>
    <scope>NUCLEOTIDE SEQUENCE [LARGE SCALE GENOMIC DNA]</scope>
    <source>
        <strain evidence="10 11">DSM 28323</strain>
    </source>
</reference>
<dbReference type="CDD" id="cd04301">
    <property type="entry name" value="NAT_SF"/>
    <property type="match status" value="1"/>
</dbReference>
<comment type="subunit">
    <text evidence="1">Homodimer.</text>
</comment>
<dbReference type="Proteomes" id="UP000295741">
    <property type="component" value="Unassembled WGS sequence"/>
</dbReference>
<evidence type="ECO:0000313" key="10">
    <source>
        <dbReference type="EMBL" id="TDO29220.1"/>
    </source>
</evidence>
<gene>
    <name evidence="10" type="ORF">BC659_1303</name>
</gene>
<evidence type="ECO:0000256" key="6">
    <source>
        <dbReference type="ARBA" id="ARBA00023315"/>
    </source>
</evidence>
<dbReference type="OrthoDB" id="9799096at2"/>
<sequence>MPQLLTLHTSLCTPVAQLATALWPDADLAEMIAYYQALAQSSTATCYLLQEENDYIGFIELNTRVDYVEGSDDAPVAYIEGIYIHPAYRHKGYGRLLIAAAEAWAKTRGLTQLCSDTEIENDESIGFHKANGFMEVSRIVCFVKHL</sequence>
<comment type="caution">
    <text evidence="10">The sequence shown here is derived from an EMBL/GenBank/DDBJ whole genome shotgun (WGS) entry which is preliminary data.</text>
</comment>
<dbReference type="AlphaFoldDB" id="A0A4R6J1T0"/>